<evidence type="ECO:0000259" key="2">
    <source>
        <dbReference type="PROSITE" id="PS50056"/>
    </source>
</evidence>
<dbReference type="Proteomes" id="UP000321570">
    <property type="component" value="Unassembled WGS sequence"/>
</dbReference>
<dbReference type="PANTHER" id="PTHR23339">
    <property type="entry name" value="TYROSINE SPECIFIC PROTEIN PHOSPHATASE AND DUAL SPECIFICITY PROTEIN PHOSPHATASE"/>
    <property type="match status" value="1"/>
</dbReference>
<evidence type="ECO:0000313" key="5">
    <source>
        <dbReference type="Proteomes" id="UP000274504"/>
    </source>
</evidence>
<evidence type="ECO:0000313" key="6">
    <source>
        <dbReference type="Proteomes" id="UP000321570"/>
    </source>
</evidence>
<gene>
    <name evidence="3" type="ORF">HDID_LOCUS10598</name>
    <name evidence="4" type="ORF">WMSIL1_LOCUS9253</name>
</gene>
<proteinExistence type="predicted"/>
<evidence type="ECO:0000256" key="1">
    <source>
        <dbReference type="ARBA" id="ARBA00022801"/>
    </source>
</evidence>
<dbReference type="EMBL" id="UYSG01011785">
    <property type="protein sequence ID" value="VDL63611.1"/>
    <property type="molecule type" value="Genomic_DNA"/>
</dbReference>
<protein>
    <submittedName>
        <fullName evidence="7">TYR_PHOSPHATASE_2 domain-containing protein</fullName>
    </submittedName>
</protein>
<dbReference type="PROSITE" id="PS00383">
    <property type="entry name" value="TYR_PHOSPHATASE_1"/>
    <property type="match status" value="1"/>
</dbReference>
<keyword evidence="6" id="KW-1185">Reference proteome</keyword>
<dbReference type="SUPFAM" id="SSF52799">
    <property type="entry name" value="(Phosphotyrosine protein) phosphatases II"/>
    <property type="match status" value="1"/>
</dbReference>
<dbReference type="InterPro" id="IPR000387">
    <property type="entry name" value="Tyr_Pase_dom"/>
</dbReference>
<dbReference type="Pfam" id="PF22784">
    <property type="entry name" value="PTP-SAK"/>
    <property type="match status" value="1"/>
</dbReference>
<dbReference type="InterPro" id="IPR050561">
    <property type="entry name" value="PTP"/>
</dbReference>
<reference evidence="7" key="1">
    <citation type="submission" date="2017-02" db="UniProtKB">
        <authorList>
            <consortium name="WormBaseParasite"/>
        </authorList>
    </citation>
    <scope>IDENTIFICATION</scope>
</reference>
<dbReference type="EMBL" id="CABIJS010000356">
    <property type="protein sequence ID" value="VUZ50441.1"/>
    <property type="molecule type" value="Genomic_DNA"/>
</dbReference>
<dbReference type="InterPro" id="IPR016130">
    <property type="entry name" value="Tyr_Pase_AS"/>
</dbReference>
<feature type="domain" description="Tyrosine specific protein phosphatases" evidence="2">
    <location>
        <begin position="72"/>
        <end position="141"/>
    </location>
</feature>
<dbReference type="Proteomes" id="UP000274504">
    <property type="component" value="Unassembled WGS sequence"/>
</dbReference>
<dbReference type="Gene3D" id="3.90.190.10">
    <property type="entry name" value="Protein tyrosine phosphatase superfamily"/>
    <property type="match status" value="1"/>
</dbReference>
<name>A0A0R3SXV8_HYMDI</name>
<dbReference type="WBParaSite" id="HDID_0001060001-mRNA-1">
    <property type="protein sequence ID" value="HDID_0001060001-mRNA-1"/>
    <property type="gene ID" value="HDID_0001060001"/>
</dbReference>
<dbReference type="OrthoDB" id="432447at2759"/>
<dbReference type="AlphaFoldDB" id="A0A0R3SXV8"/>
<evidence type="ECO:0000313" key="4">
    <source>
        <dbReference type="EMBL" id="VUZ50441.1"/>
    </source>
</evidence>
<dbReference type="PROSITE" id="PS50056">
    <property type="entry name" value="TYR_PHOSPHATASE_2"/>
    <property type="match status" value="1"/>
</dbReference>
<sequence length="154" mass="17110">MIPEQPVNFSWISDTVAGLAFPSSNADLDYLVTIAGISNLITLIEDIPSSLSNFPSLKHYHFPIPEFEPPSLDLLKRVVEIILKAEEKGEKCGVHCLHGRMRTATVLAAYLTQHEKIDGKTAVDRVCKMRPTSEISPEREKVVCEYSSLSVKKA</sequence>
<organism evidence="7">
    <name type="scientific">Hymenolepis diminuta</name>
    <name type="common">Rat tapeworm</name>
    <dbReference type="NCBI Taxonomy" id="6216"/>
    <lineage>
        <taxon>Eukaryota</taxon>
        <taxon>Metazoa</taxon>
        <taxon>Spiralia</taxon>
        <taxon>Lophotrochozoa</taxon>
        <taxon>Platyhelminthes</taxon>
        <taxon>Cestoda</taxon>
        <taxon>Eucestoda</taxon>
        <taxon>Cyclophyllidea</taxon>
        <taxon>Hymenolepididae</taxon>
        <taxon>Hymenolepis</taxon>
    </lineage>
</organism>
<reference evidence="3 5" key="2">
    <citation type="submission" date="2018-11" db="EMBL/GenBank/DDBJ databases">
        <authorList>
            <consortium name="Pathogen Informatics"/>
        </authorList>
    </citation>
    <scope>NUCLEOTIDE SEQUENCE [LARGE SCALE GENOMIC DNA]</scope>
</reference>
<dbReference type="InterPro" id="IPR057023">
    <property type="entry name" value="PTP-SAK"/>
</dbReference>
<evidence type="ECO:0000313" key="3">
    <source>
        <dbReference type="EMBL" id="VDL63611.1"/>
    </source>
</evidence>
<dbReference type="STRING" id="6216.A0A0R3SXV8"/>
<dbReference type="InterPro" id="IPR029021">
    <property type="entry name" value="Prot-tyrosine_phosphatase-like"/>
</dbReference>
<keyword evidence="1" id="KW-0378">Hydrolase</keyword>
<evidence type="ECO:0000313" key="7">
    <source>
        <dbReference type="WBParaSite" id="HDID_0001060001-mRNA-1"/>
    </source>
</evidence>
<accession>A0A0R3SXV8</accession>
<dbReference type="GO" id="GO:0016791">
    <property type="term" value="F:phosphatase activity"/>
    <property type="evidence" value="ECO:0007669"/>
    <property type="project" value="UniProtKB-ARBA"/>
</dbReference>
<reference evidence="4 6" key="3">
    <citation type="submission" date="2019-07" db="EMBL/GenBank/DDBJ databases">
        <authorList>
            <person name="Jastrzebski P J."/>
            <person name="Paukszto L."/>
            <person name="Jastrzebski P J."/>
        </authorList>
    </citation>
    <scope>NUCLEOTIDE SEQUENCE [LARGE SCALE GENOMIC DNA]</scope>
    <source>
        <strain evidence="4 6">WMS-il1</strain>
    </source>
</reference>